<dbReference type="Proteomes" id="UP000321570">
    <property type="component" value="Unassembled WGS sequence"/>
</dbReference>
<dbReference type="Gene3D" id="2.60.40.2440">
    <property type="entry name" value="Carbohydrate binding type-21 domain"/>
    <property type="match status" value="1"/>
</dbReference>
<evidence type="ECO:0000259" key="2">
    <source>
        <dbReference type="PROSITE" id="PS51159"/>
    </source>
</evidence>
<dbReference type="GO" id="GO:0008157">
    <property type="term" value="F:protein phosphatase 1 binding"/>
    <property type="evidence" value="ECO:0007669"/>
    <property type="project" value="TreeGrafter"/>
</dbReference>
<keyword evidence="6" id="KW-1185">Reference proteome</keyword>
<dbReference type="InterPro" id="IPR005036">
    <property type="entry name" value="CBM21_dom"/>
</dbReference>
<evidence type="ECO:0000313" key="7">
    <source>
        <dbReference type="WBParaSite" id="HDID_0000762601-mRNA-1"/>
    </source>
</evidence>
<dbReference type="STRING" id="6216.A0A0R3SR61"/>
<dbReference type="InterPro" id="IPR050782">
    <property type="entry name" value="PP1_regulatory_subunit_3"/>
</dbReference>
<evidence type="ECO:0000256" key="1">
    <source>
        <dbReference type="SAM" id="MobiDB-lite"/>
    </source>
</evidence>
<feature type="compositionally biased region" description="Low complexity" evidence="1">
    <location>
        <begin position="210"/>
        <end position="224"/>
    </location>
</feature>
<dbReference type="PROSITE" id="PS51159">
    <property type="entry name" value="CBM21"/>
    <property type="match status" value="1"/>
</dbReference>
<reference evidence="7" key="1">
    <citation type="submission" date="2017-02" db="UniProtKB">
        <authorList>
            <consortium name="WormBaseParasite"/>
        </authorList>
    </citation>
    <scope>IDENTIFICATION</scope>
</reference>
<reference evidence="4 6" key="3">
    <citation type="submission" date="2019-07" db="EMBL/GenBank/DDBJ databases">
        <authorList>
            <person name="Jastrzebski P J."/>
            <person name="Paukszto L."/>
            <person name="Jastrzebski P J."/>
        </authorList>
    </citation>
    <scope>NUCLEOTIDE SEQUENCE [LARGE SCALE GENOMIC DNA]</scope>
    <source>
        <strain evidence="4 6">WMS-il1</strain>
    </source>
</reference>
<dbReference type="GO" id="GO:2001069">
    <property type="term" value="F:glycogen binding"/>
    <property type="evidence" value="ECO:0007669"/>
    <property type="project" value="TreeGrafter"/>
</dbReference>
<evidence type="ECO:0000313" key="5">
    <source>
        <dbReference type="Proteomes" id="UP000274504"/>
    </source>
</evidence>
<dbReference type="Pfam" id="PF03370">
    <property type="entry name" value="CBM_21"/>
    <property type="match status" value="1"/>
</dbReference>
<feature type="domain" description="CBM21" evidence="2">
    <location>
        <begin position="410"/>
        <end position="534"/>
    </location>
</feature>
<name>A0A0R3SR61_HYMDI</name>
<dbReference type="AlphaFoldDB" id="A0A0R3SR61"/>
<dbReference type="OrthoDB" id="1881at2759"/>
<dbReference type="InterPro" id="IPR038175">
    <property type="entry name" value="CBM21_dom_sf"/>
</dbReference>
<reference evidence="3 5" key="2">
    <citation type="submission" date="2018-11" db="EMBL/GenBank/DDBJ databases">
        <authorList>
            <consortium name="Pathogen Informatics"/>
        </authorList>
    </citation>
    <scope>NUCLEOTIDE SEQUENCE [LARGE SCALE GENOMIC DNA]</scope>
</reference>
<evidence type="ECO:0000313" key="4">
    <source>
        <dbReference type="EMBL" id="VUZ45377.1"/>
    </source>
</evidence>
<sequence>MVSELGLIYIGGKHWTGSMIELGYGHHECNFKKNRNWMEPVEDSSFKCTSRGGNSRRDGQRGLVAGGLFIEHFLGSTSDRTPNGSALPPSLARYILQLLKEKDGFRHSLTSLLPSEIQEPFGYEFWHRKARCRSCEPQAKSSQFGSAALSTFFLENFFLNLQDQLIQCSTSPPRKRLSHSDSEICYAKDLPEPTVKDTLERDGVVEVIPEVSEETTTVESSESVDSPNEPEKTLIFEAGTAEEEEEDNDEEEQEEEKECSAELIAVNPPIPTSEEFEQPSENFPVIKLGKKKKSVRFADDVGSILCQEKIIADTSLPPNLHLSFDDDFRDLGEDSLPGVVRPTFRTLGPKTNSLPVIMKIPPPIPQLHHSSSSNETLSLTEPKLITSPTNGYANWRVTFAQPAAQYLAFRQRLDSKFVSLENITLTNRAGNANNLFIYGTAKVKNIAFEKRVKLRVTTDCWKSYKDYPAVYNAQAATSSSGNSLYDQFMFNFSVDISQMPEPRQVQFAVCFQVEHNGEGGEYWDNNDGCNYVIIEQAASPPVGSFDSFRNHPSVGTEGSPMRTAVGGTEQSPPGTAYTLDYRPNFNSFSSLTYYSSWQHYSSESMYY</sequence>
<protein>
    <submittedName>
        <fullName evidence="7">CBM21 domain-containing protein</fullName>
    </submittedName>
</protein>
<evidence type="ECO:0000313" key="6">
    <source>
        <dbReference type="Proteomes" id="UP000321570"/>
    </source>
</evidence>
<organism evidence="7">
    <name type="scientific">Hymenolepis diminuta</name>
    <name type="common">Rat tapeworm</name>
    <dbReference type="NCBI Taxonomy" id="6216"/>
    <lineage>
        <taxon>Eukaryota</taxon>
        <taxon>Metazoa</taxon>
        <taxon>Spiralia</taxon>
        <taxon>Lophotrochozoa</taxon>
        <taxon>Platyhelminthes</taxon>
        <taxon>Cestoda</taxon>
        <taxon>Eucestoda</taxon>
        <taxon>Cyclophyllidea</taxon>
        <taxon>Hymenolepididae</taxon>
        <taxon>Hymenolepis</taxon>
    </lineage>
</organism>
<proteinExistence type="predicted"/>
<dbReference type="GO" id="GO:0005979">
    <property type="term" value="P:regulation of glycogen biosynthetic process"/>
    <property type="evidence" value="ECO:0007669"/>
    <property type="project" value="TreeGrafter"/>
</dbReference>
<dbReference type="EMBL" id="UYSG01010956">
    <property type="protein sequence ID" value="VDL59942.1"/>
    <property type="molecule type" value="Genomic_DNA"/>
</dbReference>
<dbReference type="GO" id="GO:0000164">
    <property type="term" value="C:protein phosphatase type 1 complex"/>
    <property type="evidence" value="ECO:0007669"/>
    <property type="project" value="TreeGrafter"/>
</dbReference>
<feature type="region of interest" description="Disordered" evidence="1">
    <location>
        <begin position="210"/>
        <end position="260"/>
    </location>
</feature>
<dbReference type="WBParaSite" id="HDID_0000762601-mRNA-1">
    <property type="protein sequence ID" value="HDID_0000762601-mRNA-1"/>
    <property type="gene ID" value="HDID_0000762601"/>
</dbReference>
<evidence type="ECO:0000313" key="3">
    <source>
        <dbReference type="EMBL" id="VDL59942.1"/>
    </source>
</evidence>
<accession>A0A0R3SR61</accession>
<feature type="region of interest" description="Disordered" evidence="1">
    <location>
        <begin position="555"/>
        <end position="576"/>
    </location>
</feature>
<dbReference type="EMBL" id="CABIJS010000166">
    <property type="protein sequence ID" value="VUZ45377.1"/>
    <property type="molecule type" value="Genomic_DNA"/>
</dbReference>
<dbReference type="Proteomes" id="UP000274504">
    <property type="component" value="Unassembled WGS sequence"/>
</dbReference>
<gene>
    <name evidence="3" type="ORF">HDID_LOCUS7624</name>
    <name evidence="4" type="ORF">WMSIL1_LOCUS5223</name>
</gene>
<feature type="compositionally biased region" description="Acidic residues" evidence="1">
    <location>
        <begin position="240"/>
        <end position="257"/>
    </location>
</feature>
<dbReference type="PANTHER" id="PTHR12307:SF48">
    <property type="entry name" value="PROTEIN PHOSPHATASE 1 REGULATORY SUBUNIT"/>
    <property type="match status" value="1"/>
</dbReference>
<dbReference type="PANTHER" id="PTHR12307">
    <property type="entry name" value="PROTEIN PHOSPHATASE 1 REGULATORY SUBUNIT"/>
    <property type="match status" value="1"/>
</dbReference>